<keyword evidence="3" id="KW-0238">DNA-binding</keyword>
<protein>
    <submittedName>
        <fullName evidence="7">Uncharacterized trophozoite proein</fullName>
    </submittedName>
</protein>
<keyword evidence="2" id="KW-0805">Transcription regulation</keyword>
<organism evidence="7 8">
    <name type="scientific">Babesia ovis</name>
    <dbReference type="NCBI Taxonomy" id="5869"/>
    <lineage>
        <taxon>Eukaryota</taxon>
        <taxon>Sar</taxon>
        <taxon>Alveolata</taxon>
        <taxon>Apicomplexa</taxon>
        <taxon>Aconoidasida</taxon>
        <taxon>Piroplasmida</taxon>
        <taxon>Babesiidae</taxon>
        <taxon>Babesia</taxon>
    </lineage>
</organism>
<dbReference type="GO" id="GO:0003700">
    <property type="term" value="F:DNA-binding transcription factor activity"/>
    <property type="evidence" value="ECO:0007669"/>
    <property type="project" value="InterPro"/>
</dbReference>
<dbReference type="Proteomes" id="UP001057455">
    <property type="component" value="Unassembled WGS sequence"/>
</dbReference>
<comment type="caution">
    <text evidence="7">The sequence shown here is derived from an EMBL/GenBank/DDBJ whole genome shotgun (WGS) entry which is preliminary data.</text>
</comment>
<keyword evidence="4" id="KW-0804">Transcription</keyword>
<comment type="subcellular location">
    <subcellularLocation>
        <location evidence="1">Nucleus</location>
    </subcellularLocation>
</comment>
<accession>A0A9W5TBI5</accession>
<dbReference type="InterPro" id="IPR001471">
    <property type="entry name" value="AP2/ERF_dom"/>
</dbReference>
<dbReference type="AlphaFoldDB" id="A0A9W5TBI5"/>
<dbReference type="EMBL" id="BLIY01000001">
    <property type="protein sequence ID" value="GFE52689.1"/>
    <property type="molecule type" value="Genomic_DNA"/>
</dbReference>
<gene>
    <name evidence="7" type="ORF">BaOVIS_000930</name>
</gene>
<dbReference type="GO" id="GO:0005634">
    <property type="term" value="C:nucleus"/>
    <property type="evidence" value="ECO:0007669"/>
    <property type="project" value="UniProtKB-SubCell"/>
</dbReference>
<evidence type="ECO:0000256" key="4">
    <source>
        <dbReference type="ARBA" id="ARBA00023163"/>
    </source>
</evidence>
<evidence type="ECO:0000256" key="1">
    <source>
        <dbReference type="ARBA" id="ARBA00004123"/>
    </source>
</evidence>
<evidence type="ECO:0000313" key="8">
    <source>
        <dbReference type="Proteomes" id="UP001057455"/>
    </source>
</evidence>
<keyword evidence="8" id="KW-1185">Reference proteome</keyword>
<evidence type="ECO:0000313" key="7">
    <source>
        <dbReference type="EMBL" id="GFE52689.1"/>
    </source>
</evidence>
<feature type="domain" description="AP2/ERF" evidence="6">
    <location>
        <begin position="111"/>
        <end position="159"/>
    </location>
</feature>
<evidence type="ECO:0000256" key="5">
    <source>
        <dbReference type="ARBA" id="ARBA00023242"/>
    </source>
</evidence>
<evidence type="ECO:0000259" key="6">
    <source>
        <dbReference type="Pfam" id="PF00847"/>
    </source>
</evidence>
<evidence type="ECO:0000256" key="2">
    <source>
        <dbReference type="ARBA" id="ARBA00023015"/>
    </source>
</evidence>
<reference evidence="7" key="1">
    <citation type="submission" date="2019-12" db="EMBL/GenBank/DDBJ databases">
        <title>Genome sequence of Babesia ovis.</title>
        <authorList>
            <person name="Yamagishi J."/>
            <person name="Sevinc F."/>
            <person name="Xuan X."/>
        </authorList>
    </citation>
    <scope>NUCLEOTIDE SEQUENCE</scope>
    <source>
        <strain evidence="7">Selcuk</strain>
    </source>
</reference>
<dbReference type="GO" id="GO:0003677">
    <property type="term" value="F:DNA binding"/>
    <property type="evidence" value="ECO:0007669"/>
    <property type="project" value="UniProtKB-KW"/>
</dbReference>
<keyword evidence="5" id="KW-0539">Nucleus</keyword>
<dbReference type="OrthoDB" id="430533at2759"/>
<dbReference type="Pfam" id="PF00847">
    <property type="entry name" value="AP2"/>
    <property type="match status" value="1"/>
</dbReference>
<name>A0A9W5TBI5_BABOV</name>
<sequence length="200" mass="23846">MVDSRQLIVWAARCRRQFSTRSYKQPTKEIIHPYVNEPEHLSLTRRCETALNNGRQQYFPKNYYNDLATEAVRSGDYLGPDSAFNFIGKEKLWRTRKYNVLVNPVPNIISKEKCVNYYHRLQVWSAHWFENGIHRTRWFKCAYGFNRAKVSAERFRKSLILFGRVDNLKTQEQKRLDLEKIRSMRTLKGKRLDPSGRKKA</sequence>
<proteinExistence type="predicted"/>
<evidence type="ECO:0000256" key="3">
    <source>
        <dbReference type="ARBA" id="ARBA00023125"/>
    </source>
</evidence>